<evidence type="ECO:0000313" key="2">
    <source>
        <dbReference type="Proteomes" id="UP000229081"/>
    </source>
</evidence>
<dbReference type="RefSeq" id="WP_100283628.1">
    <property type="nucleotide sequence ID" value="NZ_CP024923.1"/>
</dbReference>
<dbReference type="Proteomes" id="UP000229081">
    <property type="component" value="Chromosome"/>
</dbReference>
<name>A0A2K8MQT4_9SPHN</name>
<reference evidence="1 2" key="1">
    <citation type="submission" date="2017-11" db="EMBL/GenBank/DDBJ databases">
        <title>Complete genome sequence of Sphingomonas sp. Strain Cra20, a psychrotolerant potential plant growth promoting rhizobacteria.</title>
        <authorList>
            <person name="Luo Y."/>
        </authorList>
    </citation>
    <scope>NUCLEOTIDE SEQUENCE [LARGE SCALE GENOMIC DNA]</scope>
    <source>
        <strain evidence="1 2">Cra20</strain>
    </source>
</reference>
<dbReference type="AlphaFoldDB" id="A0A2K8MQT4"/>
<evidence type="ECO:0000313" key="1">
    <source>
        <dbReference type="EMBL" id="ATY33831.1"/>
    </source>
</evidence>
<keyword evidence="2" id="KW-1185">Reference proteome</keyword>
<dbReference type="KEGG" id="sphc:CVN68_19250"/>
<protein>
    <submittedName>
        <fullName evidence="1">Uncharacterized protein</fullName>
    </submittedName>
</protein>
<sequence length="80" mass="9008">MDRFAAIYTRTRRIDATIAAFAGGSPLEQLVIWGIAAMDRMHRALSRYVGRNYSWLEADGLPRGFDWVVELSSDEDDGSL</sequence>
<accession>A0A2K8MQT4</accession>
<proteinExistence type="predicted"/>
<gene>
    <name evidence="1" type="ORF">CVN68_19250</name>
</gene>
<dbReference type="OrthoDB" id="9788098at2"/>
<dbReference type="EMBL" id="CP024923">
    <property type="protein sequence ID" value="ATY33831.1"/>
    <property type="molecule type" value="Genomic_DNA"/>
</dbReference>
<organism evidence="1 2">
    <name type="scientific">Sphingomonas psychrotolerans</name>
    <dbReference type="NCBI Taxonomy" id="1327635"/>
    <lineage>
        <taxon>Bacteria</taxon>
        <taxon>Pseudomonadati</taxon>
        <taxon>Pseudomonadota</taxon>
        <taxon>Alphaproteobacteria</taxon>
        <taxon>Sphingomonadales</taxon>
        <taxon>Sphingomonadaceae</taxon>
        <taxon>Sphingomonas</taxon>
    </lineage>
</organism>